<proteinExistence type="predicted"/>
<dbReference type="Gene3D" id="3.40.50.300">
    <property type="entry name" value="P-loop containing nucleotide triphosphate hydrolases"/>
    <property type="match status" value="1"/>
</dbReference>
<dbReference type="EMBL" id="LNQR01000067">
    <property type="protein sequence ID" value="KWT84933.1"/>
    <property type="molecule type" value="Genomic_DNA"/>
</dbReference>
<keyword evidence="2" id="KW-1185">Reference proteome</keyword>
<reference evidence="1 2" key="1">
    <citation type="submission" date="2015-11" db="EMBL/GenBank/DDBJ databases">
        <authorList>
            <person name="Lin W."/>
        </authorList>
    </citation>
    <scope>NUCLEOTIDE SEQUENCE [LARGE SCALE GENOMIC DNA]</scope>
    <source>
        <strain evidence="1 2">HCH-1</strain>
    </source>
</reference>
<name>A0ABR5SEK3_9BACT</name>
<dbReference type="Proteomes" id="UP000060487">
    <property type="component" value="Unassembled WGS sequence"/>
</dbReference>
<sequence length="368" mass="42155">MILTKINYHENKDKDDFWEIKDVNLAQLNLIIGLNATGKSRLMKVINGLHIILSKKVKLNSGNWFVEIKDPITDVSYEYKLEINDNIIALEEITKNGKTILKRENESGEIYSDTQGKMVKFSPPKDGLTINVRRDVKEHPFLEDLLKWSGNFYGFSFSGVEPSRIKIPYSPETLLEGLESVPFLLEKILENNAIESSIIEAFTTIGYPIDNISIGKRKVPGSLMEFPVSLIKEIGLSCVTEQANMSQGMYRALSLVVIIQYLISLDKECTIVIDDLGEGLDFERSSKITKWLFETLRNSKIQLIATSNDRFLINSVDLECINILERNGHVVESFNYYNNKERFDEFKFMGLNNFDMLSGIMYKDWTDN</sequence>
<organism evidence="1 2">
    <name type="scientific">Candidatus Magnetominusculus xianensis</name>
    <dbReference type="NCBI Taxonomy" id="1748249"/>
    <lineage>
        <taxon>Bacteria</taxon>
        <taxon>Pseudomonadati</taxon>
        <taxon>Nitrospirota</taxon>
        <taxon>Nitrospiria</taxon>
        <taxon>Nitrospirales</taxon>
        <taxon>Nitrospiraceae</taxon>
        <taxon>Candidatus Magnetominusculus</taxon>
    </lineage>
</organism>
<dbReference type="InterPro" id="IPR027417">
    <property type="entry name" value="P-loop_NTPase"/>
</dbReference>
<dbReference type="SUPFAM" id="SSF52540">
    <property type="entry name" value="P-loop containing nucleoside triphosphate hydrolases"/>
    <property type="match status" value="1"/>
</dbReference>
<evidence type="ECO:0008006" key="3">
    <source>
        <dbReference type="Google" id="ProtNLM"/>
    </source>
</evidence>
<accession>A0ABR5SEK3</accession>
<gene>
    <name evidence="1" type="ORF">ASN18_1863</name>
</gene>
<evidence type="ECO:0000313" key="1">
    <source>
        <dbReference type="EMBL" id="KWT84933.1"/>
    </source>
</evidence>
<protein>
    <recommendedName>
        <fullName evidence="3">ATPase AAA-type core domain-containing protein</fullName>
    </recommendedName>
</protein>
<evidence type="ECO:0000313" key="2">
    <source>
        <dbReference type="Proteomes" id="UP000060487"/>
    </source>
</evidence>
<comment type="caution">
    <text evidence="1">The sequence shown here is derived from an EMBL/GenBank/DDBJ whole genome shotgun (WGS) entry which is preliminary data.</text>
</comment>